<reference evidence="2 3" key="1">
    <citation type="journal article" date="2021" name="Elife">
        <title>Chloroplast acquisition without the gene transfer in kleptoplastic sea slugs, Plakobranchus ocellatus.</title>
        <authorList>
            <person name="Maeda T."/>
            <person name="Takahashi S."/>
            <person name="Yoshida T."/>
            <person name="Shimamura S."/>
            <person name="Takaki Y."/>
            <person name="Nagai Y."/>
            <person name="Toyoda A."/>
            <person name="Suzuki Y."/>
            <person name="Arimoto A."/>
            <person name="Ishii H."/>
            <person name="Satoh N."/>
            <person name="Nishiyama T."/>
            <person name="Hasebe M."/>
            <person name="Maruyama T."/>
            <person name="Minagawa J."/>
            <person name="Obokata J."/>
            <person name="Shigenobu S."/>
        </authorList>
    </citation>
    <scope>NUCLEOTIDE SEQUENCE [LARGE SCALE GENOMIC DNA]</scope>
</reference>
<proteinExistence type="predicted"/>
<feature type="compositionally biased region" description="Basic and acidic residues" evidence="1">
    <location>
        <begin position="12"/>
        <end position="21"/>
    </location>
</feature>
<sequence length="162" mass="17352">MASRSSVVSLRWRPEVHHHQETGNGVENAGLTSGLARNNTRCPKSRGRHSAVDSRQCGCARPPSQSLGFSQQQEDTQSSRSGDTPVPASQTNVNSAHNNNVENNTTAPMTIRQEFSPQIPNWMAGFFLLTGTLPKEHSGNRFVSVCCGTGVGACMAFPSALA</sequence>
<dbReference type="EMBL" id="BMAT01000942">
    <property type="protein sequence ID" value="GFR76827.1"/>
    <property type="molecule type" value="Genomic_DNA"/>
</dbReference>
<comment type="caution">
    <text evidence="2">The sequence shown here is derived from an EMBL/GenBank/DDBJ whole genome shotgun (WGS) entry which is preliminary data.</text>
</comment>
<feature type="region of interest" description="Disordered" evidence="1">
    <location>
        <begin position="1"/>
        <end position="103"/>
    </location>
</feature>
<evidence type="ECO:0000313" key="2">
    <source>
        <dbReference type="EMBL" id="GFR76827.1"/>
    </source>
</evidence>
<protein>
    <submittedName>
        <fullName evidence="2">Uncharacterized protein</fullName>
    </submittedName>
</protein>
<name>A0AAV4FU04_9GAST</name>
<feature type="compositionally biased region" description="Low complexity" evidence="1">
    <location>
        <begin position="91"/>
        <end position="103"/>
    </location>
</feature>
<accession>A0AAV4FU04</accession>
<gene>
    <name evidence="2" type="ORF">ElyMa_000493100</name>
</gene>
<feature type="compositionally biased region" description="Polar residues" evidence="1">
    <location>
        <begin position="63"/>
        <end position="90"/>
    </location>
</feature>
<dbReference type="Proteomes" id="UP000762676">
    <property type="component" value="Unassembled WGS sequence"/>
</dbReference>
<keyword evidence="3" id="KW-1185">Reference proteome</keyword>
<evidence type="ECO:0000256" key="1">
    <source>
        <dbReference type="SAM" id="MobiDB-lite"/>
    </source>
</evidence>
<dbReference type="AlphaFoldDB" id="A0AAV4FU04"/>
<evidence type="ECO:0000313" key="3">
    <source>
        <dbReference type="Proteomes" id="UP000762676"/>
    </source>
</evidence>
<organism evidence="2 3">
    <name type="scientific">Elysia marginata</name>
    <dbReference type="NCBI Taxonomy" id="1093978"/>
    <lineage>
        <taxon>Eukaryota</taxon>
        <taxon>Metazoa</taxon>
        <taxon>Spiralia</taxon>
        <taxon>Lophotrochozoa</taxon>
        <taxon>Mollusca</taxon>
        <taxon>Gastropoda</taxon>
        <taxon>Heterobranchia</taxon>
        <taxon>Euthyneura</taxon>
        <taxon>Panpulmonata</taxon>
        <taxon>Sacoglossa</taxon>
        <taxon>Placobranchoidea</taxon>
        <taxon>Plakobranchidae</taxon>
        <taxon>Elysia</taxon>
    </lineage>
</organism>